<sequence length="290" mass="32203">MSSRGSAADWALGQVHAVRDDPDARLELSARTYHGPVGNAPRHLPFRRAALSFMRWQVGRGVLAALEATPPGSPWWRAVNERLLRDGCEAVARSGGMGGTPSSHAVDLWMLFVADPTARTWYRAHNASIVSAYLDHRDLADTESRPERFFLNVVLLRVLFAHALVAAPRLALGRLAPAGPLLGDPRLSMTGIFLSLSRILPDRYPLGDDVATYVAAEHNLGELLDYGLIGPRLQDLYEWSADKLDEPRLLDCIRDGSPTYAWSYTDREVWHPARPAATIRAVRRFVPARR</sequence>
<gene>
    <name evidence="1" type="ORF">SAMN04490239_9090</name>
</gene>
<dbReference type="RefSeq" id="WP_072943393.1">
    <property type="nucleotide sequence ID" value="NZ_CP070609.1"/>
</dbReference>
<protein>
    <submittedName>
        <fullName evidence="1">Uncharacterized protein</fullName>
    </submittedName>
</protein>
<dbReference type="OrthoDB" id="6099217at2"/>
<reference evidence="2" key="1">
    <citation type="submission" date="2016-10" db="EMBL/GenBank/DDBJ databases">
        <authorList>
            <person name="Varghese N."/>
            <person name="Submissions S."/>
        </authorList>
    </citation>
    <scope>NUCLEOTIDE SEQUENCE [LARGE SCALE GENOMIC DNA]</scope>
    <source>
        <strain evidence="2">DSM 44498</strain>
    </source>
</reference>
<proteinExistence type="predicted"/>
<keyword evidence="2" id="KW-1185">Reference proteome</keyword>
<dbReference type="Proteomes" id="UP000183561">
    <property type="component" value="Unassembled WGS sequence"/>
</dbReference>
<accession>A0A1H5CA87</accession>
<evidence type="ECO:0000313" key="2">
    <source>
        <dbReference type="Proteomes" id="UP000183561"/>
    </source>
</evidence>
<evidence type="ECO:0000313" key="1">
    <source>
        <dbReference type="EMBL" id="SED63692.1"/>
    </source>
</evidence>
<dbReference type="EMBL" id="FNSV01000005">
    <property type="protein sequence ID" value="SED63692.1"/>
    <property type="molecule type" value="Genomic_DNA"/>
</dbReference>
<organism evidence="1 2">
    <name type="scientific">Rhodococcus koreensis</name>
    <dbReference type="NCBI Taxonomy" id="99653"/>
    <lineage>
        <taxon>Bacteria</taxon>
        <taxon>Bacillati</taxon>
        <taxon>Actinomycetota</taxon>
        <taxon>Actinomycetes</taxon>
        <taxon>Mycobacteriales</taxon>
        <taxon>Nocardiaceae</taxon>
        <taxon>Rhodococcus</taxon>
    </lineage>
</organism>
<name>A0A1H5CA87_9NOCA</name>
<dbReference type="AlphaFoldDB" id="A0A1H5CA87"/>